<gene>
    <name evidence="7" type="ORF">NB063_19705</name>
</gene>
<accession>A0ABT0U7D6</accession>
<evidence type="ECO:0000313" key="8">
    <source>
        <dbReference type="Proteomes" id="UP001202961"/>
    </source>
</evidence>
<feature type="signal peptide" evidence="5">
    <location>
        <begin position="1"/>
        <end position="28"/>
    </location>
</feature>
<comment type="caution">
    <text evidence="7">The sequence shown here is derived from an EMBL/GenBank/DDBJ whole genome shotgun (WGS) entry which is preliminary data.</text>
</comment>
<feature type="chain" id="PRO_5045759311" evidence="5">
    <location>
        <begin position="29"/>
        <end position="477"/>
    </location>
</feature>
<evidence type="ECO:0000259" key="6">
    <source>
        <dbReference type="Pfam" id="PF00884"/>
    </source>
</evidence>
<dbReference type="PANTHER" id="PTHR42693">
    <property type="entry name" value="ARYLSULFATASE FAMILY MEMBER"/>
    <property type="match status" value="1"/>
</dbReference>
<dbReference type="Gene3D" id="3.40.720.10">
    <property type="entry name" value="Alkaline Phosphatase, subunit A"/>
    <property type="match status" value="1"/>
</dbReference>
<evidence type="ECO:0000256" key="1">
    <source>
        <dbReference type="ARBA" id="ARBA00008779"/>
    </source>
</evidence>
<keyword evidence="4" id="KW-0106">Calcium</keyword>
<evidence type="ECO:0000256" key="5">
    <source>
        <dbReference type="SAM" id="SignalP"/>
    </source>
</evidence>
<dbReference type="InterPro" id="IPR050738">
    <property type="entry name" value="Sulfatase"/>
</dbReference>
<reference evidence="7 8" key="1">
    <citation type="journal article" date="2022" name="Syst. Appl. Microbiol.">
        <title>Rhodopirellula aestuarii sp. nov., a novel member of the genus Rhodopirellula isolated from brackish sediments collected in the Tagus River estuary, Portugal.</title>
        <authorList>
            <person name="Vitorino I.R."/>
            <person name="Klimek D."/>
            <person name="Calusinska M."/>
            <person name="Lobo-da-Cunha A."/>
            <person name="Vasconcelos V."/>
            <person name="Lage O.M."/>
        </authorList>
    </citation>
    <scope>NUCLEOTIDE SEQUENCE [LARGE SCALE GENOMIC DNA]</scope>
    <source>
        <strain evidence="7 8">ICT_H3.1</strain>
    </source>
</reference>
<dbReference type="Pfam" id="PF00884">
    <property type="entry name" value="Sulfatase"/>
    <property type="match status" value="1"/>
</dbReference>
<keyword evidence="8" id="KW-1185">Reference proteome</keyword>
<dbReference type="InterPro" id="IPR017850">
    <property type="entry name" value="Alkaline_phosphatase_core_sf"/>
</dbReference>
<name>A0ABT0U7D6_9BACT</name>
<evidence type="ECO:0000256" key="4">
    <source>
        <dbReference type="ARBA" id="ARBA00022837"/>
    </source>
</evidence>
<dbReference type="InterPro" id="IPR024607">
    <property type="entry name" value="Sulfatase_CS"/>
</dbReference>
<dbReference type="PROSITE" id="PS00523">
    <property type="entry name" value="SULFATASE_1"/>
    <property type="match status" value="1"/>
</dbReference>
<sequence>MKQVDLKTIQCATILVLLFGFATDVASAQQNTPNLVIIFTDDQGYADLSCFGGTHVLTPNIDRMAQEGARLTSFYVAAPLCTPSRAALMTGCYPARIDMDVPSSIAVDLPNIPPGRRFPVCLAGDGRGLNPKELTIAEVAQSAGYKTGMFGKWHLGDQPEFLPTRQGFEEYFGIPYSHDIHPQHPRNKVFQFPPLPLLEGETVIELDPDADYLTRRVTERAVKFIEANKDENFFLYVAHPLPHGPLAASPEMKKEYAQLRTELGKGKAGIFSAAIYEIDWSVGQILKTLKDNGIDENTIVLFTSDNGPAKGSAKPLSGRKGSTLEGGQRMPTVIRWPKEIPAGSVNDKLMTTMDMLPTFARLAGAKLPESLVIDGKDILPTLVDGAESPHEYFFYAHWGELEAVRWKSWKLRIVDGKESLFHLEEDIGEKKNLAAEHPEIVQQLKKAMEDFEREMNINVRPAGNVENPKPLSLKKAG</sequence>
<evidence type="ECO:0000256" key="2">
    <source>
        <dbReference type="ARBA" id="ARBA00022723"/>
    </source>
</evidence>
<dbReference type="Gene3D" id="3.30.1120.10">
    <property type="match status" value="1"/>
</dbReference>
<dbReference type="InterPro" id="IPR000917">
    <property type="entry name" value="Sulfatase_N"/>
</dbReference>
<dbReference type="CDD" id="cd16026">
    <property type="entry name" value="GALNS_like"/>
    <property type="match status" value="1"/>
</dbReference>
<proteinExistence type="inferred from homology"/>
<dbReference type="RefSeq" id="WP_250930480.1">
    <property type="nucleotide sequence ID" value="NZ_JAMQBK010000056.1"/>
</dbReference>
<comment type="similarity">
    <text evidence="1">Belongs to the sulfatase family.</text>
</comment>
<feature type="domain" description="Sulfatase N-terminal" evidence="6">
    <location>
        <begin position="33"/>
        <end position="365"/>
    </location>
</feature>
<evidence type="ECO:0000313" key="7">
    <source>
        <dbReference type="EMBL" id="MCM2372845.1"/>
    </source>
</evidence>
<keyword evidence="3" id="KW-0378">Hydrolase</keyword>
<dbReference type="EMBL" id="JAMQBK010000056">
    <property type="protein sequence ID" value="MCM2372845.1"/>
    <property type="molecule type" value="Genomic_DNA"/>
</dbReference>
<dbReference type="Proteomes" id="UP001202961">
    <property type="component" value="Unassembled WGS sequence"/>
</dbReference>
<keyword evidence="2" id="KW-0479">Metal-binding</keyword>
<keyword evidence="5" id="KW-0732">Signal</keyword>
<evidence type="ECO:0000256" key="3">
    <source>
        <dbReference type="ARBA" id="ARBA00022801"/>
    </source>
</evidence>
<organism evidence="7 8">
    <name type="scientific">Aporhodopirellula aestuarii</name>
    <dbReference type="NCBI Taxonomy" id="2950107"/>
    <lineage>
        <taxon>Bacteria</taxon>
        <taxon>Pseudomonadati</taxon>
        <taxon>Planctomycetota</taxon>
        <taxon>Planctomycetia</taxon>
        <taxon>Pirellulales</taxon>
        <taxon>Pirellulaceae</taxon>
        <taxon>Aporhodopirellula</taxon>
    </lineage>
</organism>
<dbReference type="PANTHER" id="PTHR42693:SF53">
    <property type="entry name" value="ENDO-4-O-SULFATASE"/>
    <property type="match status" value="1"/>
</dbReference>
<dbReference type="SUPFAM" id="SSF53649">
    <property type="entry name" value="Alkaline phosphatase-like"/>
    <property type="match status" value="1"/>
</dbReference>
<protein>
    <submittedName>
        <fullName evidence="7">Sulfatase</fullName>
    </submittedName>
</protein>